<dbReference type="PANTHER" id="PTHR33677">
    <property type="entry name" value="TRANSCRIPTIONAL REPRESSOR FRMR-RELATED"/>
    <property type="match status" value="1"/>
</dbReference>
<dbReference type="AlphaFoldDB" id="A0A2M8EJB5"/>
<dbReference type="EMBL" id="PFSK01000018">
    <property type="protein sequence ID" value="PJC22839.1"/>
    <property type="molecule type" value="Genomic_DNA"/>
</dbReference>
<comment type="caution">
    <text evidence="1">The sequence shown here is derived from an EMBL/GenBank/DDBJ whole genome shotgun (WGS) entry which is preliminary data.</text>
</comment>
<dbReference type="GO" id="GO:0003677">
    <property type="term" value="F:DNA binding"/>
    <property type="evidence" value="ECO:0007669"/>
    <property type="project" value="InterPro"/>
</dbReference>
<reference evidence="2" key="1">
    <citation type="submission" date="2017-09" db="EMBL/GenBank/DDBJ databases">
        <title>Depth-based differentiation of microbial function through sediment-hosted aquifers and enrichment of novel symbionts in the deep terrestrial subsurface.</title>
        <authorList>
            <person name="Probst A.J."/>
            <person name="Ladd B."/>
            <person name="Jarett J.K."/>
            <person name="Geller-Mcgrath D.E."/>
            <person name="Sieber C.M.K."/>
            <person name="Emerson J.B."/>
            <person name="Anantharaman K."/>
            <person name="Thomas B.C."/>
            <person name="Malmstrom R."/>
            <person name="Stieglmeier M."/>
            <person name="Klingl A."/>
            <person name="Woyke T."/>
            <person name="Ryan C.M."/>
            <person name="Banfield J.F."/>
        </authorList>
    </citation>
    <scope>NUCLEOTIDE SEQUENCE [LARGE SCALE GENOMIC DNA]</scope>
</reference>
<dbReference type="InterPro" id="IPR038390">
    <property type="entry name" value="Metal_Tscrpt_repr_sf"/>
</dbReference>
<name>A0A2M8EJB5_UNCKA</name>
<dbReference type="Pfam" id="PF02583">
    <property type="entry name" value="Trns_repr_metal"/>
    <property type="match status" value="1"/>
</dbReference>
<evidence type="ECO:0000313" key="1">
    <source>
        <dbReference type="EMBL" id="PJC22839.1"/>
    </source>
</evidence>
<organism evidence="1 2">
    <name type="scientific">candidate division WWE3 bacterium CG_4_9_14_0_2_um_filter_48_10</name>
    <dbReference type="NCBI Taxonomy" id="1975078"/>
    <lineage>
        <taxon>Bacteria</taxon>
        <taxon>Katanobacteria</taxon>
    </lineage>
</organism>
<dbReference type="GO" id="GO:0046872">
    <property type="term" value="F:metal ion binding"/>
    <property type="evidence" value="ECO:0007669"/>
    <property type="project" value="InterPro"/>
</dbReference>
<evidence type="ECO:0000313" key="2">
    <source>
        <dbReference type="Proteomes" id="UP000228781"/>
    </source>
</evidence>
<proteinExistence type="predicted"/>
<dbReference type="Proteomes" id="UP000228781">
    <property type="component" value="Unassembled WGS sequence"/>
</dbReference>
<gene>
    <name evidence="1" type="ORF">CO059_01520</name>
</gene>
<dbReference type="CDD" id="cd10151">
    <property type="entry name" value="TthCsoR-like_DUF156"/>
    <property type="match status" value="1"/>
</dbReference>
<dbReference type="Gene3D" id="1.20.58.1000">
    <property type="entry name" value="Metal-sensitive repressor, helix protomer"/>
    <property type="match status" value="1"/>
</dbReference>
<protein>
    <submittedName>
        <fullName evidence="1">Transcriptional regulator</fullName>
    </submittedName>
</protein>
<dbReference type="InterPro" id="IPR003735">
    <property type="entry name" value="Metal_Tscrpt_repr"/>
</dbReference>
<sequence length="93" mass="10828">MINKRKKTLLNRMSYLIGHLKGVAKMIEEDKYCIDIIRQNQAVTAALKKVNELVLRNHLETCVTKAVKGKSEKERKRIFREIIEVFKEGENGK</sequence>
<accession>A0A2M8EJB5</accession>
<dbReference type="GO" id="GO:0045892">
    <property type="term" value="P:negative regulation of DNA-templated transcription"/>
    <property type="evidence" value="ECO:0007669"/>
    <property type="project" value="UniProtKB-ARBA"/>
</dbReference>